<organism evidence="3">
    <name type="scientific">Paenibacillus ihbetae</name>
    <dbReference type="NCBI Taxonomy" id="1870820"/>
    <lineage>
        <taxon>Bacteria</taxon>
        <taxon>Bacillati</taxon>
        <taxon>Bacillota</taxon>
        <taxon>Bacilli</taxon>
        <taxon>Bacillales</taxon>
        <taxon>Paenibacillaceae</taxon>
        <taxon>Paenibacillus</taxon>
    </lineage>
</organism>
<evidence type="ECO:0000313" key="3">
    <source>
        <dbReference type="EMBL" id="ANY74654.1"/>
    </source>
</evidence>
<accession>A0A1B2E3U3</accession>
<reference evidence="4 5" key="2">
    <citation type="submission" date="2016-12" db="EMBL/GenBank/DDBJ databases">
        <title>Genome sequencing and description of Paenibacillus sp. nov. from high altitude lake in the Indian Trans- Himalayas.</title>
        <authorList>
            <person name="Kiran S."/>
            <person name="Swarnkar M.K."/>
            <person name="Rana A."/>
            <person name="Tewari R."/>
            <person name="Gulati A."/>
        </authorList>
    </citation>
    <scope>NUCLEOTIDE SEQUENCE [LARGE SCALE GENOMIC DNA]</scope>
    <source>
        <strain evidence="4 5">IHBB 9951</strain>
    </source>
</reference>
<dbReference type="EMBL" id="MRVI01000001">
    <property type="protein sequence ID" value="OOC63173.1"/>
    <property type="molecule type" value="Genomic_DNA"/>
</dbReference>
<reference evidence="3" key="1">
    <citation type="submission" date="2016-08" db="EMBL/GenBank/DDBJ databases">
        <title>Complete Genome Seqeunce of Paenibacillus sp. nov. IHBB 9852 from high altitute lake of Indian trans-Himalayas.</title>
        <authorList>
            <person name="Kiran S."/>
            <person name="Swarnkar M.K."/>
            <person name="Rana A."/>
            <person name="Tewari R."/>
            <person name="Gulati A."/>
        </authorList>
    </citation>
    <scope>NUCLEOTIDE SEQUENCE [LARGE SCALE GENOMIC DNA]</scope>
    <source>
        <strain evidence="3">IHBB 9852</strain>
    </source>
</reference>
<dbReference type="RefSeq" id="WP_077567916.1">
    <property type="nucleotide sequence ID" value="NZ_CP016809.1"/>
</dbReference>
<sequence length="67" mass="7518">MVKNVGGMERVLRFVLGVVLCSLVFILDGNWRWVGLIGLWPLLTSAVSWCLFNKLIGRNSCKIPISK</sequence>
<evidence type="ECO:0000259" key="2">
    <source>
        <dbReference type="Pfam" id="PF11127"/>
    </source>
</evidence>
<dbReference type="EMBL" id="CP016809">
    <property type="protein sequence ID" value="ANY74654.1"/>
    <property type="molecule type" value="Genomic_DNA"/>
</dbReference>
<keyword evidence="1" id="KW-1133">Transmembrane helix</keyword>
<name>A0A1B2E3U3_9BACL</name>
<evidence type="ECO:0000313" key="5">
    <source>
        <dbReference type="Proteomes" id="UP000189059"/>
    </source>
</evidence>
<dbReference type="KEGG" id="pib:BBD41_19935"/>
<evidence type="ECO:0000256" key="1">
    <source>
        <dbReference type="SAM" id="Phobius"/>
    </source>
</evidence>
<keyword evidence="5" id="KW-1185">Reference proteome</keyword>
<feature type="transmembrane region" description="Helical" evidence="1">
    <location>
        <begin position="12"/>
        <end position="27"/>
    </location>
</feature>
<keyword evidence="1" id="KW-0812">Transmembrane</keyword>
<evidence type="ECO:0000313" key="4">
    <source>
        <dbReference type="EMBL" id="OOC63173.1"/>
    </source>
</evidence>
<feature type="domain" description="Inner membrane protein YgaP-like transmembrane" evidence="2">
    <location>
        <begin position="1"/>
        <end position="62"/>
    </location>
</feature>
<dbReference type="InterPro" id="IPR021309">
    <property type="entry name" value="YgaP-like_TM"/>
</dbReference>
<feature type="transmembrane region" description="Helical" evidence="1">
    <location>
        <begin position="33"/>
        <end position="52"/>
    </location>
</feature>
<proteinExistence type="predicted"/>
<gene>
    <name evidence="4" type="ORF">BBD40_15675</name>
    <name evidence="3" type="ORF">BBD41_19935</name>
</gene>
<keyword evidence="1" id="KW-0472">Membrane</keyword>
<dbReference type="OrthoDB" id="5405951at2"/>
<dbReference type="Proteomes" id="UP000189059">
    <property type="component" value="Unassembled WGS sequence"/>
</dbReference>
<dbReference type="AlphaFoldDB" id="A0A1B2E3U3"/>
<dbReference type="Pfam" id="PF11127">
    <property type="entry name" value="YgaP-like_TM"/>
    <property type="match status" value="1"/>
</dbReference>
<protein>
    <recommendedName>
        <fullName evidence="2">Inner membrane protein YgaP-like transmembrane domain-containing protein</fullName>
    </recommendedName>
</protein>